<evidence type="ECO:0000256" key="1">
    <source>
        <dbReference type="ARBA" id="ARBA00004370"/>
    </source>
</evidence>
<proteinExistence type="inferred from homology"/>
<feature type="transmembrane region" description="Helical" evidence="6">
    <location>
        <begin position="208"/>
        <end position="228"/>
    </location>
</feature>
<dbReference type="EMBL" id="JANX01000056">
    <property type="protein sequence ID" value="KGM34974.1"/>
    <property type="molecule type" value="Genomic_DNA"/>
</dbReference>
<comment type="caution">
    <text evidence="7">The sequence shown here is derived from an EMBL/GenBank/DDBJ whole genome shotgun (WGS) entry which is preliminary data.</text>
</comment>
<keyword evidence="3 6" id="KW-0812">Transmembrane</keyword>
<dbReference type="CDD" id="cd06662">
    <property type="entry name" value="SURF1"/>
    <property type="match status" value="1"/>
</dbReference>
<sequence>MASRFRPEFWPTVFLIPALALMLGLGVWQLERLAWKTDLIDRIERGLAAPPAPLPAAIDDPGFDYRHVTVTGRFDASHAFPLLARVHDGAAGIQVVTPLIRDDGGPAVMVNRGWVPLGPEGKPAAYDPPPEGTVTVEGVARRPLPQGWMQPDNSPATNEWFWVDLQAMAGAAGLDRAAPVVVEQAAGPDATRYPLGGQTKVDLPNDHLQYAITWFGFAAILVAIYLLHHLRRGRAARKGPES</sequence>
<gene>
    <name evidence="7" type="ORF">P409_07135</name>
</gene>
<dbReference type="Pfam" id="PF02104">
    <property type="entry name" value="SURF1"/>
    <property type="match status" value="1"/>
</dbReference>
<protein>
    <recommendedName>
        <fullName evidence="6">SURF1-like protein</fullName>
    </recommendedName>
</protein>
<dbReference type="InterPro" id="IPR045214">
    <property type="entry name" value="Surf1/Surf4"/>
</dbReference>
<dbReference type="AlphaFoldDB" id="A0A0A0DA22"/>
<dbReference type="GO" id="GO:0005886">
    <property type="term" value="C:plasma membrane"/>
    <property type="evidence" value="ECO:0007669"/>
    <property type="project" value="UniProtKB-SubCell"/>
</dbReference>
<evidence type="ECO:0000256" key="2">
    <source>
        <dbReference type="ARBA" id="ARBA00007165"/>
    </source>
</evidence>
<organism evidence="7 8">
    <name type="scientific">Inquilinus limosus MP06</name>
    <dbReference type="NCBI Taxonomy" id="1398085"/>
    <lineage>
        <taxon>Bacteria</taxon>
        <taxon>Pseudomonadati</taxon>
        <taxon>Pseudomonadota</taxon>
        <taxon>Alphaproteobacteria</taxon>
        <taxon>Rhodospirillales</taxon>
        <taxon>Rhodospirillaceae</taxon>
        <taxon>Inquilinus</taxon>
    </lineage>
</organism>
<keyword evidence="4 6" id="KW-1133">Transmembrane helix</keyword>
<dbReference type="OrthoDB" id="6079986at2"/>
<dbReference type="PANTHER" id="PTHR23427:SF2">
    <property type="entry name" value="SURFEIT LOCUS PROTEIN 1"/>
    <property type="match status" value="1"/>
</dbReference>
<evidence type="ECO:0000256" key="3">
    <source>
        <dbReference type="ARBA" id="ARBA00022692"/>
    </source>
</evidence>
<accession>A0A0A0DA22</accession>
<evidence type="ECO:0000256" key="6">
    <source>
        <dbReference type="RuleBase" id="RU363076"/>
    </source>
</evidence>
<feature type="transmembrane region" description="Helical" evidence="6">
    <location>
        <begin position="12"/>
        <end position="30"/>
    </location>
</feature>
<dbReference type="InterPro" id="IPR002994">
    <property type="entry name" value="Surf1/Shy1"/>
</dbReference>
<comment type="similarity">
    <text evidence="2 6">Belongs to the SURF1 family.</text>
</comment>
<comment type="subcellular location">
    <subcellularLocation>
        <location evidence="6">Cell membrane</location>
        <topology evidence="6">Multi-pass membrane protein</topology>
    </subcellularLocation>
    <subcellularLocation>
        <location evidence="1">Membrane</location>
    </subcellularLocation>
</comment>
<evidence type="ECO:0000256" key="5">
    <source>
        <dbReference type="ARBA" id="ARBA00023136"/>
    </source>
</evidence>
<keyword evidence="5 6" id="KW-0472">Membrane</keyword>
<keyword evidence="6" id="KW-1003">Cell membrane</keyword>
<dbReference type="PANTHER" id="PTHR23427">
    <property type="entry name" value="SURFEIT LOCUS PROTEIN"/>
    <property type="match status" value="1"/>
</dbReference>
<dbReference type="PROSITE" id="PS50895">
    <property type="entry name" value="SURF1"/>
    <property type="match status" value="1"/>
</dbReference>
<dbReference type="RefSeq" id="WP_034833589.1">
    <property type="nucleotide sequence ID" value="NZ_JANX01000056.1"/>
</dbReference>
<evidence type="ECO:0000313" key="7">
    <source>
        <dbReference type="EMBL" id="KGM34974.1"/>
    </source>
</evidence>
<dbReference type="Proteomes" id="UP000029995">
    <property type="component" value="Unassembled WGS sequence"/>
</dbReference>
<evidence type="ECO:0000256" key="4">
    <source>
        <dbReference type="ARBA" id="ARBA00022989"/>
    </source>
</evidence>
<name>A0A0A0DA22_9PROT</name>
<evidence type="ECO:0000313" key="8">
    <source>
        <dbReference type="Proteomes" id="UP000029995"/>
    </source>
</evidence>
<reference evidence="7 8" key="1">
    <citation type="submission" date="2014-01" db="EMBL/GenBank/DDBJ databases">
        <title>Genome sequence determination for a cystic fibrosis isolate, Inquilinus limosus.</title>
        <authorList>
            <person name="Pino M."/>
            <person name="Di Conza J."/>
            <person name="Gutkind G."/>
        </authorList>
    </citation>
    <scope>NUCLEOTIDE SEQUENCE [LARGE SCALE GENOMIC DNA]</scope>
    <source>
        <strain evidence="7 8">MP06</strain>
    </source>
</reference>